<dbReference type="EMBL" id="JH767564">
    <property type="protein sequence ID" value="EON63591.1"/>
    <property type="molecule type" value="Genomic_DNA"/>
</dbReference>
<dbReference type="OMA" id="PTWRANP"/>
<dbReference type="eggNOG" id="KOG1579">
    <property type="taxonomic scope" value="Eukaryota"/>
</dbReference>
<evidence type="ECO:0000313" key="6">
    <source>
        <dbReference type="Proteomes" id="UP000016924"/>
    </source>
</evidence>
<dbReference type="InterPro" id="IPR003726">
    <property type="entry name" value="HCY_dom"/>
</dbReference>
<dbReference type="GO" id="GO:0032259">
    <property type="term" value="P:methylation"/>
    <property type="evidence" value="ECO:0007669"/>
    <property type="project" value="UniProtKB-KW"/>
</dbReference>
<dbReference type="GO" id="GO:0046872">
    <property type="term" value="F:metal ion binding"/>
    <property type="evidence" value="ECO:0007669"/>
    <property type="project" value="UniProtKB-KW"/>
</dbReference>
<dbReference type="PANTHER" id="PTHR11103:SF18">
    <property type="entry name" value="SLR1189 PROTEIN"/>
    <property type="match status" value="1"/>
</dbReference>
<name>R7YPN2_CONA1</name>
<dbReference type="Pfam" id="PF02574">
    <property type="entry name" value="S-methyl_trans"/>
    <property type="match status" value="1"/>
</dbReference>
<dbReference type="AlphaFoldDB" id="R7YPN2"/>
<evidence type="ECO:0000256" key="2">
    <source>
        <dbReference type="ARBA" id="ARBA00022679"/>
    </source>
</evidence>
<keyword evidence="1 3" id="KW-0489">Methyltransferase</keyword>
<dbReference type="STRING" id="1168221.R7YPN2"/>
<keyword evidence="3" id="KW-0862">Zinc</keyword>
<reference evidence="6" key="1">
    <citation type="submission" date="2012-06" db="EMBL/GenBank/DDBJ databases">
        <title>The genome sequence of Coniosporium apollinis CBS 100218.</title>
        <authorList>
            <consortium name="The Broad Institute Genome Sequencing Platform"/>
            <person name="Cuomo C."/>
            <person name="Gorbushina A."/>
            <person name="Noack S."/>
            <person name="Walker B."/>
            <person name="Young S.K."/>
            <person name="Zeng Q."/>
            <person name="Gargeya S."/>
            <person name="Fitzgerald M."/>
            <person name="Haas B."/>
            <person name="Abouelleil A."/>
            <person name="Alvarado L."/>
            <person name="Arachchi H.M."/>
            <person name="Berlin A.M."/>
            <person name="Chapman S.B."/>
            <person name="Goldberg J."/>
            <person name="Griggs A."/>
            <person name="Gujja S."/>
            <person name="Hansen M."/>
            <person name="Howarth C."/>
            <person name="Imamovic A."/>
            <person name="Larimer J."/>
            <person name="McCowan C."/>
            <person name="Montmayeur A."/>
            <person name="Murphy C."/>
            <person name="Neiman D."/>
            <person name="Pearson M."/>
            <person name="Priest M."/>
            <person name="Roberts A."/>
            <person name="Saif S."/>
            <person name="Shea T."/>
            <person name="Sisk P."/>
            <person name="Sykes S."/>
            <person name="Wortman J."/>
            <person name="Nusbaum C."/>
            <person name="Birren B."/>
        </authorList>
    </citation>
    <scope>NUCLEOTIDE SEQUENCE [LARGE SCALE GENOMIC DNA]</scope>
    <source>
        <strain evidence="6">CBS 100218</strain>
    </source>
</reference>
<dbReference type="RefSeq" id="XP_007778908.1">
    <property type="nucleotide sequence ID" value="XM_007780718.1"/>
</dbReference>
<protein>
    <recommendedName>
        <fullName evidence="4">Hcy-binding domain-containing protein</fullName>
    </recommendedName>
</protein>
<dbReference type="GO" id="GO:0008168">
    <property type="term" value="F:methyltransferase activity"/>
    <property type="evidence" value="ECO:0007669"/>
    <property type="project" value="UniProtKB-UniRule"/>
</dbReference>
<dbReference type="HOGENOM" id="CLU_062282_0_0_1"/>
<dbReference type="PROSITE" id="PS50970">
    <property type="entry name" value="HCY"/>
    <property type="match status" value="1"/>
</dbReference>
<feature type="binding site" evidence="3">
    <location>
        <position position="300"/>
    </location>
    <ligand>
        <name>Zn(2+)</name>
        <dbReference type="ChEBI" id="CHEBI:29105"/>
    </ligand>
</feature>
<dbReference type="Gene3D" id="3.20.20.330">
    <property type="entry name" value="Homocysteine-binding-like domain"/>
    <property type="match status" value="1"/>
</dbReference>
<accession>R7YPN2</accession>
<evidence type="ECO:0000256" key="1">
    <source>
        <dbReference type="ARBA" id="ARBA00022603"/>
    </source>
</evidence>
<comment type="cofactor">
    <cofactor evidence="3">
        <name>Zn(2+)</name>
        <dbReference type="ChEBI" id="CHEBI:29105"/>
    </cofactor>
</comment>
<dbReference type="InterPro" id="IPR036589">
    <property type="entry name" value="HCY_dom_sf"/>
</dbReference>
<keyword evidence="6" id="KW-1185">Reference proteome</keyword>
<feature type="binding site" evidence="3">
    <location>
        <position position="229"/>
    </location>
    <ligand>
        <name>Zn(2+)</name>
        <dbReference type="ChEBI" id="CHEBI:29105"/>
    </ligand>
</feature>
<feature type="domain" description="Hcy-binding" evidence="4">
    <location>
        <begin position="6"/>
        <end position="314"/>
    </location>
</feature>
<keyword evidence="2 3" id="KW-0808">Transferase</keyword>
<dbReference type="GeneID" id="19900130"/>
<proteinExistence type="predicted"/>
<feature type="binding site" evidence="3">
    <location>
        <position position="299"/>
    </location>
    <ligand>
        <name>Zn(2+)</name>
        <dbReference type="ChEBI" id="CHEBI:29105"/>
    </ligand>
</feature>
<gene>
    <name evidence="5" type="ORF">W97_02819</name>
</gene>
<dbReference type="OrthoDB" id="261426at2759"/>
<dbReference type="Proteomes" id="UP000016924">
    <property type="component" value="Unassembled WGS sequence"/>
</dbReference>
<organism evidence="5 6">
    <name type="scientific">Coniosporium apollinis (strain CBS 100218)</name>
    <name type="common">Rock-inhabiting black yeast</name>
    <dbReference type="NCBI Taxonomy" id="1168221"/>
    <lineage>
        <taxon>Eukaryota</taxon>
        <taxon>Fungi</taxon>
        <taxon>Dikarya</taxon>
        <taxon>Ascomycota</taxon>
        <taxon>Pezizomycotina</taxon>
        <taxon>Dothideomycetes</taxon>
        <taxon>Dothideomycetes incertae sedis</taxon>
        <taxon>Coniosporium</taxon>
    </lineage>
</organism>
<evidence type="ECO:0000256" key="3">
    <source>
        <dbReference type="PROSITE-ProRule" id="PRU00333"/>
    </source>
</evidence>
<dbReference type="SUPFAM" id="SSF82282">
    <property type="entry name" value="Homocysteine S-methyltransferase"/>
    <property type="match status" value="1"/>
</dbReference>
<evidence type="ECO:0000313" key="5">
    <source>
        <dbReference type="EMBL" id="EON63591.1"/>
    </source>
</evidence>
<keyword evidence="3" id="KW-0479">Metal-binding</keyword>
<sequence length="316" mass="34075">MTAKYGAQLPQLGSTKLFLTEGGIETTLVFKKGVDLPDFSALILLDTVGGKESLRECYAPYIEIAARLKTGIVLETPTWRGSSAWAEALAINDADISRLNREAVKFLQELRDKYESPTTPVVISGNLGPLCDACKSSAGLSIDSARACYRTQVEALCEAGVDMLSTLTLNNTTEAIAAAQLAKEKYMPIMVSFCVETNGLLLEGKSLAGAVTQVDKATGQDVVYYGINCAHPFHFERVLREMDQTVRQRLGDIRANASVKSHDELDNSDILDRGDPEGLSISYELLKALLPALKVVGGCCGTDEEHAARIGLKLIG</sequence>
<evidence type="ECO:0000259" key="4">
    <source>
        <dbReference type="PROSITE" id="PS50970"/>
    </source>
</evidence>
<dbReference type="PANTHER" id="PTHR11103">
    <property type="entry name" value="SLR1189 PROTEIN"/>
    <property type="match status" value="1"/>
</dbReference>